<sequence length="171" mass="19013">MTTMMAELPTISALKVYDVLLIAVLVFAVDLAMKLWSDRGAQLSPAEQKLLGEYNAQVRLVNRLNSVETFVEQAKATRKMNALKKEMQELAVERLAASAPSELQKQFDRVRTPVLIGLAMLYYWNEPLVVLPKGYMLPVERLMAFPGFPLGAISAMGWAGICRRVSAKLLG</sequence>
<feature type="transmembrane region" description="Helical" evidence="7">
    <location>
        <begin position="114"/>
        <end position="131"/>
    </location>
</feature>
<dbReference type="PANTHER" id="PTHR42650:SF1">
    <property type="entry name" value="GUIDED ENTRY OF TAIL-ANCHORED PROTEINS FACTOR 1"/>
    <property type="match status" value="1"/>
</dbReference>
<evidence type="ECO:0000256" key="5">
    <source>
        <dbReference type="ARBA" id="ARBA00022989"/>
    </source>
</evidence>
<evidence type="ECO:0000256" key="1">
    <source>
        <dbReference type="ARBA" id="ARBA00004586"/>
    </source>
</evidence>
<keyword evidence="3 7" id="KW-0812">Transmembrane</keyword>
<comment type="subcellular location">
    <subcellularLocation>
        <location evidence="1">Endoplasmic reticulum membrane</location>
    </subcellularLocation>
</comment>
<feature type="transmembrane region" description="Helical" evidence="7">
    <location>
        <begin position="12"/>
        <end position="33"/>
    </location>
</feature>
<comment type="caution">
    <text evidence="9">The sequence shown here is derived from an EMBL/GenBank/DDBJ whole genome shotgun (WGS) entry which is preliminary data.</text>
</comment>
<dbReference type="EMBL" id="QXGB01000445">
    <property type="protein sequence ID" value="KAE9214662.1"/>
    <property type="molecule type" value="Genomic_DNA"/>
</dbReference>
<dbReference type="Pfam" id="PF04420">
    <property type="entry name" value="CHD5"/>
    <property type="match status" value="1"/>
</dbReference>
<evidence type="ECO:0000256" key="4">
    <source>
        <dbReference type="ARBA" id="ARBA00022824"/>
    </source>
</evidence>
<name>A0A6A4E2Q1_9STRA</name>
<dbReference type="GO" id="GO:0005789">
    <property type="term" value="C:endoplasmic reticulum membrane"/>
    <property type="evidence" value="ECO:0007669"/>
    <property type="project" value="UniProtKB-SubCell"/>
</dbReference>
<keyword evidence="6 7" id="KW-0472">Membrane</keyword>
<proteinExistence type="inferred from homology"/>
<reference evidence="10 11" key="1">
    <citation type="submission" date="2018-08" db="EMBL/GenBank/DDBJ databases">
        <title>Genomic investigation of the strawberry pathogen Phytophthora fragariae indicates pathogenicity is determined by transcriptional variation in three key races.</title>
        <authorList>
            <person name="Adams T.M."/>
            <person name="Armitage A.D."/>
            <person name="Sobczyk M.K."/>
            <person name="Bates H.J."/>
            <person name="Dunwell J.M."/>
            <person name="Nellist C.F."/>
            <person name="Harrison R.J."/>
        </authorList>
    </citation>
    <scope>NUCLEOTIDE SEQUENCE [LARGE SCALE GENOMIC DNA]</scope>
    <source>
        <strain evidence="9 11">A4</strain>
        <strain evidence="8 10">NOV-27</strain>
    </source>
</reference>
<comment type="similarity">
    <text evidence="2">Belongs to the WRB/GET1 family.</text>
</comment>
<dbReference type="OrthoDB" id="69461at2759"/>
<protein>
    <recommendedName>
        <fullName evidence="12">Guided entry of tail-anchored proteins 1</fullName>
    </recommendedName>
</protein>
<evidence type="ECO:0000313" key="10">
    <source>
        <dbReference type="Proteomes" id="UP000433483"/>
    </source>
</evidence>
<feature type="transmembrane region" description="Helical" evidence="7">
    <location>
        <begin position="143"/>
        <end position="161"/>
    </location>
</feature>
<keyword evidence="10" id="KW-1185">Reference proteome</keyword>
<dbReference type="InterPro" id="IPR028945">
    <property type="entry name" value="Get1"/>
</dbReference>
<organism evidence="9 11">
    <name type="scientific">Phytophthora fragariae</name>
    <dbReference type="NCBI Taxonomy" id="53985"/>
    <lineage>
        <taxon>Eukaryota</taxon>
        <taxon>Sar</taxon>
        <taxon>Stramenopiles</taxon>
        <taxon>Oomycota</taxon>
        <taxon>Peronosporomycetes</taxon>
        <taxon>Peronosporales</taxon>
        <taxon>Peronosporaceae</taxon>
        <taxon>Phytophthora</taxon>
    </lineage>
</organism>
<dbReference type="GO" id="GO:0043495">
    <property type="term" value="F:protein-membrane adaptor activity"/>
    <property type="evidence" value="ECO:0007669"/>
    <property type="project" value="TreeGrafter"/>
</dbReference>
<dbReference type="PANTHER" id="PTHR42650">
    <property type="entry name" value="TAIL-ANCHORED PROTEIN INSERTION RECEPTOR WRB"/>
    <property type="match status" value="1"/>
</dbReference>
<dbReference type="Proteomes" id="UP000433483">
    <property type="component" value="Unassembled WGS sequence"/>
</dbReference>
<keyword evidence="5 7" id="KW-1133">Transmembrane helix</keyword>
<dbReference type="AlphaFoldDB" id="A0A6A4E2Q1"/>
<dbReference type="EMBL" id="QXGE01000345">
    <property type="protein sequence ID" value="KAE9315260.1"/>
    <property type="molecule type" value="Genomic_DNA"/>
</dbReference>
<dbReference type="Proteomes" id="UP000437068">
    <property type="component" value="Unassembled WGS sequence"/>
</dbReference>
<evidence type="ECO:0000313" key="8">
    <source>
        <dbReference type="EMBL" id="KAE9214662.1"/>
    </source>
</evidence>
<keyword evidence="4" id="KW-0256">Endoplasmic reticulum</keyword>
<evidence type="ECO:0000313" key="11">
    <source>
        <dbReference type="Proteomes" id="UP000437068"/>
    </source>
</evidence>
<evidence type="ECO:0000256" key="2">
    <source>
        <dbReference type="ARBA" id="ARBA00010799"/>
    </source>
</evidence>
<accession>A0A6A4E2Q1</accession>
<evidence type="ECO:0000256" key="6">
    <source>
        <dbReference type="ARBA" id="ARBA00023136"/>
    </source>
</evidence>
<gene>
    <name evidence="9" type="ORF">PF001_g7879</name>
    <name evidence="8" type="ORF">PF005_g9736</name>
</gene>
<dbReference type="GO" id="GO:0043529">
    <property type="term" value="C:GET complex"/>
    <property type="evidence" value="ECO:0007669"/>
    <property type="project" value="TreeGrafter"/>
</dbReference>
<evidence type="ECO:0000313" key="9">
    <source>
        <dbReference type="EMBL" id="KAE9315260.1"/>
    </source>
</evidence>
<dbReference type="GO" id="GO:0071816">
    <property type="term" value="P:tail-anchored membrane protein insertion into ER membrane"/>
    <property type="evidence" value="ECO:0007669"/>
    <property type="project" value="InterPro"/>
</dbReference>
<evidence type="ECO:0000256" key="3">
    <source>
        <dbReference type="ARBA" id="ARBA00022692"/>
    </source>
</evidence>
<evidence type="ECO:0008006" key="12">
    <source>
        <dbReference type="Google" id="ProtNLM"/>
    </source>
</evidence>
<evidence type="ECO:0000256" key="7">
    <source>
        <dbReference type="SAM" id="Phobius"/>
    </source>
</evidence>